<dbReference type="PANTHER" id="PTHR46200">
    <property type="entry name" value="GATOR COMPLEX PROTEIN WDR24"/>
    <property type="match status" value="1"/>
</dbReference>
<evidence type="ECO:0000256" key="2">
    <source>
        <dbReference type="ARBA" id="ARBA00022737"/>
    </source>
</evidence>
<evidence type="ECO:0000313" key="6">
    <source>
        <dbReference type="Proteomes" id="UP000054248"/>
    </source>
</evidence>
<dbReference type="STRING" id="1051891.A0A0C3QRW1"/>
<dbReference type="Pfam" id="PF17120">
    <property type="entry name" value="zf-RING_16"/>
    <property type="match status" value="1"/>
</dbReference>
<dbReference type="EMBL" id="KN822962">
    <property type="protein sequence ID" value="KIO31556.1"/>
    <property type="molecule type" value="Genomic_DNA"/>
</dbReference>
<feature type="compositionally biased region" description="Basic and acidic residues" evidence="3">
    <location>
        <begin position="219"/>
        <end position="248"/>
    </location>
</feature>
<dbReference type="AlphaFoldDB" id="A0A0C3QRW1"/>
<sequence>MKTSLAPTSSLVAEPLASNASSATAFSHQRSSSSTRRDEASRGQHGKHSRHASVVSASGTDQGLGQFSGTSPELAEGGYGFCTNCRRASARCSICRLPVRGIHFFCPICSHGGHHECYRNYYLKRPLMSPTRDDAASFGVPGSDGWGLSALSKHREATRTETDDTDSLRSERRDSNPPDPEKVMGPPKEREREGSIVSGLTTSVASLASLGLGSSVGSRLERGSVKEKERDAMSTRERERPREREAAKKRLMGHPCAAGCGHFCWMTNDPIEHV</sequence>
<feature type="region of interest" description="Disordered" evidence="3">
    <location>
        <begin position="214"/>
        <end position="249"/>
    </location>
</feature>
<dbReference type="InterPro" id="IPR037590">
    <property type="entry name" value="WDR24"/>
</dbReference>
<evidence type="ECO:0000313" key="5">
    <source>
        <dbReference type="EMBL" id="KIO31556.1"/>
    </source>
</evidence>
<keyword evidence="2" id="KW-0677">Repeat</keyword>
<dbReference type="GO" id="GO:0061700">
    <property type="term" value="C:GATOR2 complex"/>
    <property type="evidence" value="ECO:0007669"/>
    <property type="project" value="TreeGrafter"/>
</dbReference>
<feature type="region of interest" description="Disordered" evidence="3">
    <location>
        <begin position="150"/>
        <end position="196"/>
    </location>
</feature>
<keyword evidence="1" id="KW-0853">WD repeat</keyword>
<feature type="region of interest" description="Disordered" evidence="3">
    <location>
        <begin position="16"/>
        <end position="69"/>
    </location>
</feature>
<reference evidence="5 6" key="1">
    <citation type="submission" date="2014-04" db="EMBL/GenBank/DDBJ databases">
        <authorList>
            <consortium name="DOE Joint Genome Institute"/>
            <person name="Kuo A."/>
            <person name="Girlanda M."/>
            <person name="Perotto S."/>
            <person name="Kohler A."/>
            <person name="Nagy L.G."/>
            <person name="Floudas D."/>
            <person name="Copeland A."/>
            <person name="Barry K.W."/>
            <person name="Cichocki N."/>
            <person name="Veneault-Fourrey C."/>
            <person name="LaButti K."/>
            <person name="Lindquist E.A."/>
            <person name="Lipzen A."/>
            <person name="Lundell T."/>
            <person name="Morin E."/>
            <person name="Murat C."/>
            <person name="Sun H."/>
            <person name="Tunlid A."/>
            <person name="Henrissat B."/>
            <person name="Grigoriev I.V."/>
            <person name="Hibbett D.S."/>
            <person name="Martin F."/>
            <person name="Nordberg H.P."/>
            <person name="Cantor M.N."/>
            <person name="Hua S.X."/>
        </authorList>
    </citation>
    <scope>NUCLEOTIDE SEQUENCE [LARGE SCALE GENOMIC DNA]</scope>
    <source>
        <strain evidence="5 6">MUT 4182</strain>
    </source>
</reference>
<feature type="compositionally biased region" description="Polar residues" evidence="3">
    <location>
        <begin position="55"/>
        <end position="69"/>
    </location>
</feature>
<dbReference type="HOGENOM" id="CLU_1016333_0_0_1"/>
<feature type="domain" description="WDR59/RTC1-like RING zinc finger" evidence="4">
    <location>
        <begin position="90"/>
        <end position="123"/>
    </location>
</feature>
<reference evidence="6" key="2">
    <citation type="submission" date="2015-01" db="EMBL/GenBank/DDBJ databases">
        <title>Evolutionary Origins and Diversification of the Mycorrhizal Mutualists.</title>
        <authorList>
            <consortium name="DOE Joint Genome Institute"/>
            <consortium name="Mycorrhizal Genomics Consortium"/>
            <person name="Kohler A."/>
            <person name="Kuo A."/>
            <person name="Nagy L.G."/>
            <person name="Floudas D."/>
            <person name="Copeland A."/>
            <person name="Barry K.W."/>
            <person name="Cichocki N."/>
            <person name="Veneault-Fourrey C."/>
            <person name="LaButti K."/>
            <person name="Lindquist E.A."/>
            <person name="Lipzen A."/>
            <person name="Lundell T."/>
            <person name="Morin E."/>
            <person name="Murat C."/>
            <person name="Riley R."/>
            <person name="Ohm R."/>
            <person name="Sun H."/>
            <person name="Tunlid A."/>
            <person name="Henrissat B."/>
            <person name="Grigoriev I.V."/>
            <person name="Hibbett D.S."/>
            <person name="Martin F."/>
        </authorList>
    </citation>
    <scope>NUCLEOTIDE SEQUENCE [LARGE SCALE GENOMIC DNA]</scope>
    <source>
        <strain evidence="6">MUT 4182</strain>
    </source>
</reference>
<dbReference type="GO" id="GO:0005774">
    <property type="term" value="C:vacuolar membrane"/>
    <property type="evidence" value="ECO:0007669"/>
    <property type="project" value="TreeGrafter"/>
</dbReference>
<protein>
    <recommendedName>
        <fullName evidence="4">WDR59/RTC1-like RING zinc finger domain-containing protein</fullName>
    </recommendedName>
</protein>
<evidence type="ECO:0000259" key="4">
    <source>
        <dbReference type="Pfam" id="PF17120"/>
    </source>
</evidence>
<feature type="compositionally biased region" description="Polar residues" evidence="3">
    <location>
        <begin position="18"/>
        <end position="34"/>
    </location>
</feature>
<gene>
    <name evidence="5" type="ORF">M407DRAFT_131376</name>
</gene>
<evidence type="ECO:0000256" key="1">
    <source>
        <dbReference type="ARBA" id="ARBA00022574"/>
    </source>
</evidence>
<keyword evidence="6" id="KW-1185">Reference proteome</keyword>
<feature type="compositionally biased region" description="Basic and acidic residues" evidence="3">
    <location>
        <begin position="153"/>
        <end position="194"/>
    </location>
</feature>
<accession>A0A0C3QRW1</accession>
<dbReference type="Proteomes" id="UP000054248">
    <property type="component" value="Unassembled WGS sequence"/>
</dbReference>
<organism evidence="5 6">
    <name type="scientific">Tulasnella calospora MUT 4182</name>
    <dbReference type="NCBI Taxonomy" id="1051891"/>
    <lineage>
        <taxon>Eukaryota</taxon>
        <taxon>Fungi</taxon>
        <taxon>Dikarya</taxon>
        <taxon>Basidiomycota</taxon>
        <taxon>Agaricomycotina</taxon>
        <taxon>Agaricomycetes</taxon>
        <taxon>Cantharellales</taxon>
        <taxon>Tulasnellaceae</taxon>
        <taxon>Tulasnella</taxon>
    </lineage>
</organism>
<dbReference type="OrthoDB" id="3270148at2759"/>
<dbReference type="GO" id="GO:1904263">
    <property type="term" value="P:positive regulation of TORC1 signaling"/>
    <property type="evidence" value="ECO:0007669"/>
    <property type="project" value="TreeGrafter"/>
</dbReference>
<name>A0A0C3QRW1_9AGAM</name>
<dbReference type="GO" id="GO:0005829">
    <property type="term" value="C:cytosol"/>
    <property type="evidence" value="ECO:0007669"/>
    <property type="project" value="TreeGrafter"/>
</dbReference>
<dbReference type="PANTHER" id="PTHR46200:SF1">
    <property type="entry name" value="GATOR COMPLEX PROTEIN WDR24"/>
    <property type="match status" value="1"/>
</dbReference>
<proteinExistence type="predicted"/>
<evidence type="ECO:0000256" key="3">
    <source>
        <dbReference type="SAM" id="MobiDB-lite"/>
    </source>
</evidence>
<dbReference type="InterPro" id="IPR049566">
    <property type="entry name" value="WDR59_RTC1-like_RING_Znf"/>
</dbReference>
<dbReference type="GO" id="GO:0016239">
    <property type="term" value="P:positive regulation of macroautophagy"/>
    <property type="evidence" value="ECO:0007669"/>
    <property type="project" value="TreeGrafter"/>
</dbReference>